<proteinExistence type="predicted"/>
<organism evidence="2 3">
    <name type="scientific">Stigmatella aurantiaca</name>
    <dbReference type="NCBI Taxonomy" id="41"/>
    <lineage>
        <taxon>Bacteria</taxon>
        <taxon>Pseudomonadati</taxon>
        <taxon>Myxococcota</taxon>
        <taxon>Myxococcia</taxon>
        <taxon>Myxococcales</taxon>
        <taxon>Cystobacterineae</taxon>
        <taxon>Archangiaceae</taxon>
        <taxon>Stigmatella</taxon>
    </lineage>
</organism>
<reference evidence="3" key="1">
    <citation type="submission" date="2016-10" db="EMBL/GenBank/DDBJ databases">
        <authorList>
            <person name="Varghese N."/>
            <person name="Submissions S."/>
        </authorList>
    </citation>
    <scope>NUCLEOTIDE SEQUENCE [LARGE SCALE GENOMIC DNA]</scope>
    <source>
        <strain evidence="3">DSM 17044</strain>
    </source>
</reference>
<feature type="region of interest" description="Disordered" evidence="1">
    <location>
        <begin position="1"/>
        <end position="31"/>
    </location>
</feature>
<feature type="compositionally biased region" description="Low complexity" evidence="1">
    <location>
        <begin position="1"/>
        <end position="15"/>
    </location>
</feature>
<name>A0A1H8G0G5_STIAU</name>
<protein>
    <submittedName>
        <fullName evidence="2">Uncharacterized protein</fullName>
    </submittedName>
</protein>
<accession>A0A1H8G0G5</accession>
<evidence type="ECO:0000313" key="3">
    <source>
        <dbReference type="Proteomes" id="UP000182719"/>
    </source>
</evidence>
<sequence>MNVTARTARQAATSAINGAKSHGPKTSEGKSRAALNSVRFGFTAAHLLLPGEDPKEYEAFLDSWFAALSPGTIPEAANVAQLADTAWKLERLSRVENGRMRARLEEELEKTDEFKLFDNTRMALAMMSGFVEAADAIPSPPKDGERTSAFLTGVEKTVNVLRELPGLPMAVVEPLASALRMAKENEEPDHIPPAIYKNLGNMARMVKGALAAKLAEEESVLEPLRERLAAEVLLLEDADLRKLERHRRLLESSMQRQLDLLGQVRSQMSSARPGNPADAKELRVKLRVVK</sequence>
<gene>
    <name evidence="2" type="ORF">SAMN05444354_1463</name>
</gene>
<evidence type="ECO:0000256" key="1">
    <source>
        <dbReference type="SAM" id="MobiDB-lite"/>
    </source>
</evidence>
<dbReference type="OrthoDB" id="5525361at2"/>
<dbReference type="AlphaFoldDB" id="A0A1H8G0G5"/>
<evidence type="ECO:0000313" key="2">
    <source>
        <dbReference type="EMBL" id="SEN37274.1"/>
    </source>
</evidence>
<dbReference type="Proteomes" id="UP000182719">
    <property type="component" value="Unassembled WGS sequence"/>
</dbReference>
<dbReference type="EMBL" id="FOAP01000046">
    <property type="protein sequence ID" value="SEN37274.1"/>
    <property type="molecule type" value="Genomic_DNA"/>
</dbReference>
<keyword evidence="3" id="KW-1185">Reference proteome</keyword>